<keyword evidence="17" id="KW-1185">Reference proteome</keyword>
<dbReference type="STRING" id="33051.SB4_03175"/>
<dbReference type="EMBL" id="JABEOV010000005">
    <property type="protein sequence ID" value="NNG52240.1"/>
    <property type="molecule type" value="Genomic_DNA"/>
</dbReference>
<dbReference type="AlphaFoldDB" id="A0A147J277"/>
<dbReference type="Proteomes" id="UP000074072">
    <property type="component" value="Unassembled WGS sequence"/>
</dbReference>
<evidence type="ECO:0000256" key="6">
    <source>
        <dbReference type="SAM" id="SignalP"/>
    </source>
</evidence>
<accession>A0A147J277</accession>
<feature type="domain" description="Glycine zipper 2TM" evidence="7">
    <location>
        <begin position="78"/>
        <end position="114"/>
    </location>
</feature>
<evidence type="ECO:0000259" key="7">
    <source>
        <dbReference type="Pfam" id="PF05433"/>
    </source>
</evidence>
<dbReference type="PANTHER" id="PTHR35603:SF2">
    <property type="entry name" value="OUTER MEMBRANE LIPOPROTEIN"/>
    <property type="match status" value="1"/>
</dbReference>
<keyword evidence="5" id="KW-0449">Lipoprotein</keyword>
<dbReference type="InterPro" id="IPR008816">
    <property type="entry name" value="Gly_zipper_2TM_dom"/>
</dbReference>
<evidence type="ECO:0000313" key="17">
    <source>
        <dbReference type="Proteomes" id="UP000557656"/>
    </source>
</evidence>
<dbReference type="InterPro" id="IPR051407">
    <property type="entry name" value="Bact_OM_lipoprot/Surf_antigen"/>
</dbReference>
<evidence type="ECO:0000313" key="8">
    <source>
        <dbReference type="EMBL" id="KTT69891.1"/>
    </source>
</evidence>
<evidence type="ECO:0000256" key="4">
    <source>
        <dbReference type="ARBA" id="ARBA00023136"/>
    </source>
</evidence>
<dbReference type="PATRIC" id="fig|33051.3.peg.3094"/>
<name>A0A147J277_9SPHN</name>
<dbReference type="Proteomes" id="UP000557656">
    <property type="component" value="Unassembled WGS sequence"/>
</dbReference>
<reference evidence="16 17" key="2">
    <citation type="submission" date="2020-05" db="EMBL/GenBank/DDBJ databases">
        <title>Draft Genome Sequences of Sphingomonas sp. Isolated from the International Space Station.</title>
        <authorList>
            <person name="Bijlani S."/>
            <person name="Singh N.K."/>
            <person name="Mason C.E."/>
            <person name="Wang C.C."/>
            <person name="Venkateswaran K."/>
        </authorList>
    </citation>
    <scope>NUCLEOTIDE SEQUENCE [LARGE SCALE GENOMIC DNA]</scope>
    <source>
        <strain evidence="11 17">IIF7SW-B5</strain>
        <strain evidence="12">ISS-IIF7SWP</strain>
    </source>
</reference>
<dbReference type="OrthoDB" id="7585895at2"/>
<comment type="similarity">
    <text evidence="2">Belongs to the rickettsiale 17 kDa surface antigen family.</text>
</comment>
<evidence type="ECO:0000256" key="3">
    <source>
        <dbReference type="ARBA" id="ARBA00015281"/>
    </source>
</evidence>
<evidence type="ECO:0000313" key="12">
    <source>
        <dbReference type="EMBL" id="NVP29664.1"/>
    </source>
</evidence>
<evidence type="ECO:0000313" key="10">
    <source>
        <dbReference type="EMBL" id="KTW14442.1"/>
    </source>
</evidence>
<evidence type="ECO:0000256" key="5">
    <source>
        <dbReference type="ARBA" id="ARBA00023288"/>
    </source>
</evidence>
<dbReference type="Proteomes" id="UP000074410">
    <property type="component" value="Unassembled WGS sequence"/>
</dbReference>
<dbReference type="GO" id="GO:0009279">
    <property type="term" value="C:cell outer membrane"/>
    <property type="evidence" value="ECO:0007669"/>
    <property type="project" value="UniProtKB-SubCell"/>
</dbReference>
<protein>
    <recommendedName>
        <fullName evidence="3">17 kDa surface antigen</fullName>
    </recommendedName>
</protein>
<reference evidence="13 14" key="1">
    <citation type="journal article" date="2016" name="Front. Microbiol.">
        <title>Genomic Resource of Rice Seed Associated Bacteria.</title>
        <authorList>
            <person name="Midha S."/>
            <person name="Bansal K."/>
            <person name="Sharma S."/>
            <person name="Kumar N."/>
            <person name="Patil P.P."/>
            <person name="Chaudhry V."/>
            <person name="Patil P.B."/>
        </authorList>
    </citation>
    <scope>NUCLEOTIDE SEQUENCE [LARGE SCALE GENOMIC DNA]</scope>
    <source>
        <strain evidence="10 15">NS258</strain>
        <strain evidence="8 13">NS319</strain>
        <strain evidence="9 14">SB4</strain>
    </source>
</reference>
<feature type="signal peptide" evidence="6">
    <location>
        <begin position="1"/>
        <end position="24"/>
    </location>
</feature>
<comment type="subcellular location">
    <subcellularLocation>
        <location evidence="1">Cell outer membrane</location>
        <topology evidence="1">Lipid-anchor</topology>
    </subcellularLocation>
</comment>
<dbReference type="Proteomes" id="UP000072867">
    <property type="component" value="Unassembled WGS sequence"/>
</dbReference>
<evidence type="ECO:0000256" key="2">
    <source>
        <dbReference type="ARBA" id="ARBA00008681"/>
    </source>
</evidence>
<dbReference type="EMBL" id="LDTD01000060">
    <property type="protein sequence ID" value="KTT69891.1"/>
    <property type="molecule type" value="Genomic_DNA"/>
</dbReference>
<proteinExistence type="inferred from homology"/>
<evidence type="ECO:0000313" key="14">
    <source>
        <dbReference type="Proteomes" id="UP000074072"/>
    </source>
</evidence>
<sequence>MKALLAALAVVTVAAPIAATPAVAQDRDYRWHGDRNDWDASRDYRRGNHRERRLTRDDQIFRGRDGRTYCKRNDGTTGLVIGAVGGGVLGNVIGGGTLGTLLGAGGGALLGRSIDRGKVRCR</sequence>
<gene>
    <name evidence="11" type="ORF">HKX05_02600</name>
    <name evidence="12" type="ORF">HLV41_01265</name>
    <name evidence="10" type="ORF">NS258_07310</name>
    <name evidence="8" type="ORF">NS319_09625</name>
    <name evidence="9" type="ORF">SB4_03175</name>
</gene>
<evidence type="ECO:0000256" key="1">
    <source>
        <dbReference type="ARBA" id="ARBA00004459"/>
    </source>
</evidence>
<evidence type="ECO:0000313" key="13">
    <source>
        <dbReference type="Proteomes" id="UP000072867"/>
    </source>
</evidence>
<evidence type="ECO:0000313" key="16">
    <source>
        <dbReference type="Proteomes" id="UP000531581"/>
    </source>
</evidence>
<dbReference type="PANTHER" id="PTHR35603">
    <property type="match status" value="1"/>
</dbReference>
<dbReference type="Proteomes" id="UP000531581">
    <property type="component" value="Unassembled WGS sequence"/>
</dbReference>
<feature type="chain" id="PRO_5014247735" description="17 kDa surface antigen" evidence="6">
    <location>
        <begin position="25"/>
        <end position="122"/>
    </location>
</feature>
<dbReference type="EMBL" id="LDTE01000010">
    <property type="protein sequence ID" value="KTW02707.1"/>
    <property type="molecule type" value="Genomic_DNA"/>
</dbReference>
<evidence type="ECO:0000313" key="15">
    <source>
        <dbReference type="Proteomes" id="UP000074410"/>
    </source>
</evidence>
<dbReference type="RefSeq" id="WP_058716452.1">
    <property type="nucleotide sequence ID" value="NZ_JABEOV010000005.1"/>
</dbReference>
<dbReference type="EMBL" id="LDTC01000052">
    <property type="protein sequence ID" value="KTW14442.1"/>
    <property type="molecule type" value="Genomic_DNA"/>
</dbReference>
<keyword evidence="6" id="KW-0732">Signal</keyword>
<dbReference type="GeneID" id="78485061"/>
<dbReference type="Pfam" id="PF05433">
    <property type="entry name" value="Rick_17kDa_Anti"/>
    <property type="match status" value="1"/>
</dbReference>
<evidence type="ECO:0000313" key="9">
    <source>
        <dbReference type="EMBL" id="KTW02707.1"/>
    </source>
</evidence>
<dbReference type="EMBL" id="JABYQV010000001">
    <property type="protein sequence ID" value="NVP29664.1"/>
    <property type="molecule type" value="Genomic_DNA"/>
</dbReference>
<keyword evidence="4" id="KW-0472">Membrane</keyword>
<evidence type="ECO:0000313" key="11">
    <source>
        <dbReference type="EMBL" id="NNG52240.1"/>
    </source>
</evidence>
<organism evidence="9 14">
    <name type="scientific">Sphingomonas sanguinis</name>
    <dbReference type="NCBI Taxonomy" id="33051"/>
    <lineage>
        <taxon>Bacteria</taxon>
        <taxon>Pseudomonadati</taxon>
        <taxon>Pseudomonadota</taxon>
        <taxon>Alphaproteobacteria</taxon>
        <taxon>Sphingomonadales</taxon>
        <taxon>Sphingomonadaceae</taxon>
        <taxon>Sphingomonas</taxon>
    </lineage>
</organism>
<comment type="caution">
    <text evidence="9">The sequence shown here is derived from an EMBL/GenBank/DDBJ whole genome shotgun (WGS) entry which is preliminary data.</text>
</comment>